<evidence type="ECO:0000256" key="3">
    <source>
        <dbReference type="ARBA" id="ARBA00023004"/>
    </source>
</evidence>
<accession>A0AAU8M2R2</accession>
<protein>
    <submittedName>
        <fullName evidence="6">4Fe-4S dicluster-binding protein</fullName>
    </submittedName>
</protein>
<evidence type="ECO:0000256" key="1">
    <source>
        <dbReference type="ARBA" id="ARBA00022485"/>
    </source>
</evidence>
<dbReference type="KEGG" id="eaj:Q3M24_14445"/>
<dbReference type="InterPro" id="IPR050572">
    <property type="entry name" value="Fe-S_Ferredoxin"/>
</dbReference>
<dbReference type="Pfam" id="PF13237">
    <property type="entry name" value="Fer4_10"/>
    <property type="match status" value="1"/>
</dbReference>
<name>A0AAU8M2R2_9BACT</name>
<feature type="domain" description="4Fe-4S ferredoxin-type" evidence="5">
    <location>
        <begin position="11"/>
        <end position="40"/>
    </location>
</feature>
<organism evidence="6">
    <name type="scientific">Candidatus Electrothrix aestuarii</name>
    <dbReference type="NCBI Taxonomy" id="3062594"/>
    <lineage>
        <taxon>Bacteria</taxon>
        <taxon>Pseudomonadati</taxon>
        <taxon>Thermodesulfobacteriota</taxon>
        <taxon>Desulfobulbia</taxon>
        <taxon>Desulfobulbales</taxon>
        <taxon>Desulfobulbaceae</taxon>
        <taxon>Candidatus Electrothrix</taxon>
    </lineage>
</organism>
<proteinExistence type="predicted"/>
<keyword evidence="4" id="KW-0411">Iron-sulfur</keyword>
<dbReference type="SUPFAM" id="SSF54862">
    <property type="entry name" value="4Fe-4S ferredoxins"/>
    <property type="match status" value="1"/>
</dbReference>
<sequence>MRAANKEKTMFEVVVDKDKCVGCEECVGSCPAGVFEIADGKADPVNEDECLGCETCVEVCDADAITVTEV</sequence>
<feature type="domain" description="4Fe-4S ferredoxin-type" evidence="5">
    <location>
        <begin position="41"/>
        <end position="70"/>
    </location>
</feature>
<dbReference type="GO" id="GO:0046872">
    <property type="term" value="F:metal ion binding"/>
    <property type="evidence" value="ECO:0007669"/>
    <property type="project" value="UniProtKB-KW"/>
</dbReference>
<reference evidence="6" key="1">
    <citation type="journal article" date="2024" name="Syst. Appl. Microbiol.">
        <title>First single-strain enrichments of Electrothrix cable bacteria, description of E. aestuarii sp. nov. and E. rattekaaiensis sp. nov., and proposal of a cable bacteria taxonomy following the rules of the SeqCode.</title>
        <authorList>
            <person name="Plum-Jensen L.E."/>
            <person name="Schramm A."/>
            <person name="Marshall I.P.G."/>
        </authorList>
    </citation>
    <scope>NUCLEOTIDE SEQUENCE</scope>
    <source>
        <strain evidence="6">Rat1</strain>
    </source>
</reference>
<reference evidence="6" key="2">
    <citation type="submission" date="2024-06" db="EMBL/GenBank/DDBJ databases">
        <authorList>
            <person name="Plum-Jensen L.E."/>
            <person name="Schramm A."/>
            <person name="Marshall I.P.G."/>
        </authorList>
    </citation>
    <scope>NUCLEOTIDE SEQUENCE</scope>
    <source>
        <strain evidence="6">Rat1</strain>
    </source>
</reference>
<keyword evidence="3" id="KW-0408">Iron</keyword>
<evidence type="ECO:0000256" key="4">
    <source>
        <dbReference type="ARBA" id="ARBA00023014"/>
    </source>
</evidence>
<evidence type="ECO:0000256" key="2">
    <source>
        <dbReference type="ARBA" id="ARBA00022723"/>
    </source>
</evidence>
<dbReference type="InterPro" id="IPR017896">
    <property type="entry name" value="4Fe4S_Fe-S-bd"/>
</dbReference>
<dbReference type="GO" id="GO:0051539">
    <property type="term" value="F:4 iron, 4 sulfur cluster binding"/>
    <property type="evidence" value="ECO:0007669"/>
    <property type="project" value="UniProtKB-KW"/>
</dbReference>
<dbReference type="PANTHER" id="PTHR43687:SF1">
    <property type="entry name" value="FERREDOXIN III"/>
    <property type="match status" value="1"/>
</dbReference>
<evidence type="ECO:0000259" key="5">
    <source>
        <dbReference type="PROSITE" id="PS51379"/>
    </source>
</evidence>
<keyword evidence="1" id="KW-0004">4Fe-4S</keyword>
<dbReference type="Gene3D" id="3.30.70.20">
    <property type="match status" value="2"/>
</dbReference>
<keyword evidence="2" id="KW-0479">Metal-binding</keyword>
<dbReference type="PANTHER" id="PTHR43687">
    <property type="entry name" value="ADENYLYLSULFATE REDUCTASE, BETA SUBUNIT"/>
    <property type="match status" value="1"/>
</dbReference>
<gene>
    <name evidence="6" type="ORF">Q3M24_14445</name>
</gene>
<dbReference type="PROSITE" id="PS51379">
    <property type="entry name" value="4FE4S_FER_2"/>
    <property type="match status" value="2"/>
</dbReference>
<dbReference type="AlphaFoldDB" id="A0AAU8M2R2"/>
<dbReference type="EMBL" id="CP159373">
    <property type="protein sequence ID" value="XCN75457.1"/>
    <property type="molecule type" value="Genomic_DNA"/>
</dbReference>
<evidence type="ECO:0000313" key="6">
    <source>
        <dbReference type="EMBL" id="XCN75457.1"/>
    </source>
</evidence>